<reference evidence="1 2" key="1">
    <citation type="submission" date="2019-02" db="EMBL/GenBank/DDBJ databases">
        <title>Deep-cultivation of Planctomycetes and their phenomic and genomic characterization uncovers novel biology.</title>
        <authorList>
            <person name="Wiegand S."/>
            <person name="Jogler M."/>
            <person name="Boedeker C."/>
            <person name="Pinto D."/>
            <person name="Vollmers J."/>
            <person name="Rivas-Marin E."/>
            <person name="Kohn T."/>
            <person name="Peeters S.H."/>
            <person name="Heuer A."/>
            <person name="Rast P."/>
            <person name="Oberbeckmann S."/>
            <person name="Bunk B."/>
            <person name="Jeske O."/>
            <person name="Meyerdierks A."/>
            <person name="Storesund J.E."/>
            <person name="Kallscheuer N."/>
            <person name="Luecker S."/>
            <person name="Lage O.M."/>
            <person name="Pohl T."/>
            <person name="Merkel B.J."/>
            <person name="Hornburger P."/>
            <person name="Mueller R.-W."/>
            <person name="Bruemmer F."/>
            <person name="Labrenz M."/>
            <person name="Spormann A.M."/>
            <person name="Op Den Camp H."/>
            <person name="Overmann J."/>
            <person name="Amann R."/>
            <person name="Jetten M.S.M."/>
            <person name="Mascher T."/>
            <person name="Medema M.H."/>
            <person name="Devos D.P."/>
            <person name="Kaster A.-K."/>
            <person name="Ovreas L."/>
            <person name="Rohde M."/>
            <person name="Galperin M.Y."/>
            <person name="Jogler C."/>
        </authorList>
    </citation>
    <scope>NUCLEOTIDE SEQUENCE [LARGE SCALE GENOMIC DNA]</scope>
    <source>
        <strain evidence="1 2">Pla144</strain>
    </source>
</reference>
<name>A0A5C6D012_9BACT</name>
<proteinExistence type="predicted"/>
<sequence length="1317" mass="149139">MVGYLNFSSGTSDPKFLKNLNAYFRSQACESGSCDPLEKLNNDLKQTMGRLRASGGAFADTAQAEAVVTILSDHFLPAYRQFHQDLLFHQEPSELCQPFFLGRAYEAILSQGTPWNEVDRIVAGALQQINDFVGYRPVATLESGCPSEPYPHEFFRPIPLYIRGAGVAVGKYERIIEHALNILANTDEDLLARAWFDLDRLEEIALDSRAYDFDHPVNRRPNYHFGQWDPHHITSAGYYSRFVLQQVTLDGLLSRCENHLYSNDCSQEECELEAASVLAGTMLMAAGTSGDGPSRHDSTVTLSTLLPHIAAYRDAFYEKLVSQIEGHHGERLRAESQYFHQPFGAARQYLNQELARRRALQMQRVHLAYLYARLGYPDAAQRQADSVRVPAARMLSEIYCRLTAGHDAIDNGELARTAENLHEIVAITHRAIECGALVDPWNVVGFAGNFSLFPALENSVHDWRVDELIELVEQVLDLTARAWSESAAIDDSEMEKTFSSMLASLTEWWDQFATYSVEGVNRLVAKEIEVSANLVAGALNAWHKAGAAAGDIGFWRMFVDQFDNSKAFELVIEALLDHGDTVAAMALMMQWVSQKDRTPLEEGESSFRRLAFRWLATVEEVQSESGEDRWPEVARFFAYLEANAEEYWNVPSLLLDGDLGDLFDDLNDVDYFEDEDDELDDDEEEDEEEQLFGAAYEEMVYRDTTDDGNEGEIYDEAIDYEESEWEYEVQRLDQRLYFLSTVANLWKHATIVWGRSVNDQPDANGTAPSQIFQQWLTQGGTNYSKLIELLETVHRFQFALPTGSHDSLMEYDRLRTTKESLIQQIITTSVELADAARLLAATVGVSALNSVESLAEPIDLPSVQVLQSVLAGDPAGVRAEWDVFAAALASQPLLYVPHSRGGEPRQIVNTRCLQHLLNDLLGWLPQLGLIRETCQLLQIAQDMESNHPVGQGAVTEFDRLFENGYQAIVRSMIASAEVWDDASADEESQHADHLLIDAMQLLTEQQLDRWLQHSRTLRLSVVEKLAEKPDWERFVAFIKRFGRDLFDMSLMSSLGNLRGILHQGVDTWLECLEENPDAEDEIRLLREIDDSYPRNEAVEFLTIALEAVVENYRVYRDYNTTTTQSDHGEQLYMLVDFLRLRATYDRVAWNLKPVIWAHEILIRNRRLLAAEIWCQAFAERTTEAADAHIARLEQLSQEYGMRLATIADRIAERFVRPLLIDRVKALVEPALTAEGSERQEAFDALEREIASLAEEPSGAGLDLPDWLSAMEDEVTAARSQYNHQSLSERLNNRIGQVCLTWDELLQQLGEEGQEQEA</sequence>
<organism evidence="1 2">
    <name type="scientific">Bythopirellula polymerisocia</name>
    <dbReference type="NCBI Taxonomy" id="2528003"/>
    <lineage>
        <taxon>Bacteria</taxon>
        <taxon>Pseudomonadati</taxon>
        <taxon>Planctomycetota</taxon>
        <taxon>Planctomycetia</taxon>
        <taxon>Pirellulales</taxon>
        <taxon>Lacipirellulaceae</taxon>
        <taxon>Bythopirellula</taxon>
    </lineage>
</organism>
<accession>A0A5C6D012</accession>
<comment type="caution">
    <text evidence="1">The sequence shown here is derived from an EMBL/GenBank/DDBJ whole genome shotgun (WGS) entry which is preliminary data.</text>
</comment>
<evidence type="ECO:0000313" key="2">
    <source>
        <dbReference type="Proteomes" id="UP000318437"/>
    </source>
</evidence>
<evidence type="ECO:0000313" key="1">
    <source>
        <dbReference type="EMBL" id="TWU30038.1"/>
    </source>
</evidence>
<keyword evidence="2" id="KW-1185">Reference proteome</keyword>
<dbReference type="EMBL" id="SJPS01000001">
    <property type="protein sequence ID" value="TWU30038.1"/>
    <property type="molecule type" value="Genomic_DNA"/>
</dbReference>
<protein>
    <submittedName>
        <fullName evidence="1">Uncharacterized protein</fullName>
    </submittedName>
</protein>
<gene>
    <name evidence="1" type="ORF">Pla144_08240</name>
</gene>
<dbReference type="Proteomes" id="UP000318437">
    <property type="component" value="Unassembled WGS sequence"/>
</dbReference>